<accession>A0A2V0R9W7</accession>
<feature type="compositionally biased region" description="Polar residues" evidence="1">
    <location>
        <begin position="216"/>
        <end position="249"/>
    </location>
</feature>
<comment type="caution">
    <text evidence="2">The sequence shown here is derived from an EMBL/GenBank/DDBJ whole genome shotgun (WGS) entry which is preliminary data.</text>
</comment>
<reference evidence="2" key="1">
    <citation type="submission" date="2017-04" db="EMBL/GenBank/DDBJ databases">
        <title>Unveiling RNA virosphere associated with marine microorganisms.</title>
        <authorList>
            <person name="Urayama S."/>
            <person name="Takaki Y."/>
            <person name="Nishi S."/>
            <person name="Yoshida Y."/>
            <person name="Deguchi S."/>
            <person name="Takai K."/>
            <person name="Nunoura T."/>
        </authorList>
    </citation>
    <scope>NUCLEOTIDE SEQUENCE</scope>
</reference>
<organism evidence="2">
    <name type="scientific">viral metagenome</name>
    <dbReference type="NCBI Taxonomy" id="1070528"/>
    <lineage>
        <taxon>unclassified sequences</taxon>
        <taxon>metagenomes</taxon>
        <taxon>organismal metagenomes</taxon>
    </lineage>
</organism>
<feature type="region of interest" description="Disordered" evidence="1">
    <location>
        <begin position="204"/>
        <end position="264"/>
    </location>
</feature>
<evidence type="ECO:0000313" key="2">
    <source>
        <dbReference type="EMBL" id="GBH22086.1"/>
    </source>
</evidence>
<sequence length="264" mass="29083">MTIIAATNSHEDTNDIAGKLWDADDYKEVSSIGDGIERAREVISNLMSEITLDSVEGLTETVNKIGNVVTEVRKAVMRCSIYQAVTASEHAAMAVISDDIFTSLWQLNNDMLKERLSTIDTRRRHMRKRERDADTTTVIENSFAFSMYITSYEVLVNATGDIVRGAASWHHHMSLMHDQLLALAQDPDKLDPEIATTVNDVLPELETDDLPELETNPSGDTTATAGSDSIEVTSNLSDSSQGTRAQTVNEIVRSLTKPKSPIDV</sequence>
<proteinExistence type="predicted"/>
<dbReference type="AlphaFoldDB" id="A0A2V0R9W7"/>
<protein>
    <submittedName>
        <fullName evidence="2">Uncharacterized protein</fullName>
    </submittedName>
</protein>
<name>A0A2V0R9W7_9ZZZZ</name>
<evidence type="ECO:0000256" key="1">
    <source>
        <dbReference type="SAM" id="MobiDB-lite"/>
    </source>
</evidence>
<dbReference type="EMBL" id="BDQA01000610">
    <property type="protein sequence ID" value="GBH22086.1"/>
    <property type="molecule type" value="Genomic_RNA"/>
</dbReference>